<dbReference type="Proteomes" id="UP001595712">
    <property type="component" value="Unassembled WGS sequence"/>
</dbReference>
<dbReference type="SUPFAM" id="SSF53067">
    <property type="entry name" value="Actin-like ATPase domain"/>
    <property type="match status" value="1"/>
</dbReference>
<keyword evidence="2" id="KW-1185">Reference proteome</keyword>
<evidence type="ECO:0008006" key="3">
    <source>
        <dbReference type="Google" id="ProtNLM"/>
    </source>
</evidence>
<dbReference type="RefSeq" id="WP_387976623.1">
    <property type="nucleotide sequence ID" value="NZ_JBHRWO010000012.1"/>
</dbReference>
<proteinExistence type="predicted"/>
<protein>
    <recommendedName>
        <fullName evidence="3">Hsp70 family protein</fullName>
    </recommendedName>
</protein>
<dbReference type="InterPro" id="IPR043129">
    <property type="entry name" value="ATPase_NBD"/>
</dbReference>
<evidence type="ECO:0000313" key="1">
    <source>
        <dbReference type="EMBL" id="MFC3493709.1"/>
    </source>
</evidence>
<dbReference type="Gene3D" id="3.30.420.40">
    <property type="match status" value="1"/>
</dbReference>
<accession>A0ABV7Q1P6</accession>
<comment type="caution">
    <text evidence="1">The sequence shown here is derived from an EMBL/GenBank/DDBJ whole genome shotgun (WGS) entry which is preliminary data.</text>
</comment>
<sequence>MPPSFLLSVDLGTSHAVAVLRWPDGRTRPLLFDGQPVLPVGVFCDEAGELHVGRDAIRRA</sequence>
<gene>
    <name evidence="1" type="ORF">ACFO8M_14610</name>
</gene>
<name>A0ABV7Q1P6_9ACTN</name>
<organism evidence="1 2">
    <name type="scientific">Glycomyces rhizosphaerae</name>
    <dbReference type="NCBI Taxonomy" id="2054422"/>
    <lineage>
        <taxon>Bacteria</taxon>
        <taxon>Bacillati</taxon>
        <taxon>Actinomycetota</taxon>
        <taxon>Actinomycetes</taxon>
        <taxon>Glycomycetales</taxon>
        <taxon>Glycomycetaceae</taxon>
        <taxon>Glycomyces</taxon>
    </lineage>
</organism>
<dbReference type="EMBL" id="JBHRWO010000012">
    <property type="protein sequence ID" value="MFC3493709.1"/>
    <property type="molecule type" value="Genomic_DNA"/>
</dbReference>
<reference evidence="2" key="1">
    <citation type="journal article" date="2019" name="Int. J. Syst. Evol. Microbiol.">
        <title>The Global Catalogue of Microorganisms (GCM) 10K type strain sequencing project: providing services to taxonomists for standard genome sequencing and annotation.</title>
        <authorList>
            <consortium name="The Broad Institute Genomics Platform"/>
            <consortium name="The Broad Institute Genome Sequencing Center for Infectious Disease"/>
            <person name="Wu L."/>
            <person name="Ma J."/>
        </authorList>
    </citation>
    <scope>NUCLEOTIDE SEQUENCE [LARGE SCALE GENOMIC DNA]</scope>
    <source>
        <strain evidence="2">CGMCC 4.7396</strain>
    </source>
</reference>
<evidence type="ECO:0000313" key="2">
    <source>
        <dbReference type="Proteomes" id="UP001595712"/>
    </source>
</evidence>